<keyword evidence="1" id="KW-0472">Membrane</keyword>
<keyword evidence="3" id="KW-1185">Reference proteome</keyword>
<gene>
    <name evidence="2" type="ORF">FB388_5348</name>
</gene>
<evidence type="ECO:0000256" key="1">
    <source>
        <dbReference type="SAM" id="Phobius"/>
    </source>
</evidence>
<proteinExistence type="predicted"/>
<feature type="transmembrane region" description="Helical" evidence="1">
    <location>
        <begin position="108"/>
        <end position="127"/>
    </location>
</feature>
<feature type="transmembrane region" description="Helical" evidence="1">
    <location>
        <begin position="148"/>
        <end position="170"/>
    </location>
</feature>
<name>A0A543FWC5_9PSEU</name>
<feature type="transmembrane region" description="Helical" evidence="1">
    <location>
        <begin position="203"/>
        <end position="220"/>
    </location>
</feature>
<keyword evidence="1" id="KW-1133">Transmembrane helix</keyword>
<evidence type="ECO:0000313" key="3">
    <source>
        <dbReference type="Proteomes" id="UP000319818"/>
    </source>
</evidence>
<feature type="transmembrane region" description="Helical" evidence="1">
    <location>
        <begin position="226"/>
        <end position="243"/>
    </location>
</feature>
<reference evidence="2 3" key="1">
    <citation type="submission" date="2019-06" db="EMBL/GenBank/DDBJ databases">
        <title>Sequencing the genomes of 1000 actinobacteria strains.</title>
        <authorList>
            <person name="Klenk H.-P."/>
        </authorList>
    </citation>
    <scope>NUCLEOTIDE SEQUENCE [LARGE SCALE GENOMIC DNA]</scope>
    <source>
        <strain evidence="2 3">DSM 45511</strain>
    </source>
</reference>
<dbReference type="EMBL" id="VFPH01000002">
    <property type="protein sequence ID" value="TQM38121.1"/>
    <property type="molecule type" value="Genomic_DNA"/>
</dbReference>
<dbReference type="PANTHER" id="PTHR33802">
    <property type="entry name" value="SI:CH211-161H7.5-RELATED"/>
    <property type="match status" value="1"/>
</dbReference>
<keyword evidence="1" id="KW-0812">Transmembrane</keyword>
<dbReference type="Proteomes" id="UP000319818">
    <property type="component" value="Unassembled WGS sequence"/>
</dbReference>
<evidence type="ECO:0000313" key="2">
    <source>
        <dbReference type="EMBL" id="TQM38121.1"/>
    </source>
</evidence>
<dbReference type="InterPro" id="IPR038330">
    <property type="entry name" value="TspO/MBR-related_sf"/>
</dbReference>
<sequence>MTVLSPGPTRTDLVRNVVVALLAVAQVLVAAVAGDTVGTVAREYPSPLLAAGWAFAAWVPIYVGFVGYAVFQALPAQRARQAHRTTGWWMAASAVFNMGWVLSFGAGWLPLAQLMLIGLLVSITLVFGRYCRMPAESVVERVVARGPVALYAGWVCMATPMGTAATGVWIGLPGTGALAAIAAVVVLLAVTATVSWAVLSGTAVVPFAIAVMWALVGTALNDPPEAVVVAGAIALVVVLAATARRISTAGFPVRAAWG</sequence>
<protein>
    <submittedName>
        <fullName evidence="2">TspO/MBR related protein</fullName>
    </submittedName>
</protein>
<dbReference type="RefSeq" id="WP_142104839.1">
    <property type="nucleotide sequence ID" value="NZ_VFPH01000002.1"/>
</dbReference>
<feature type="transmembrane region" description="Helical" evidence="1">
    <location>
        <begin position="176"/>
        <end position="196"/>
    </location>
</feature>
<dbReference type="Gene3D" id="1.20.1260.100">
    <property type="entry name" value="TspO/MBR protein"/>
    <property type="match status" value="1"/>
</dbReference>
<comment type="caution">
    <text evidence="2">The sequence shown here is derived from an EMBL/GenBank/DDBJ whole genome shotgun (WGS) entry which is preliminary data.</text>
</comment>
<organism evidence="2 3">
    <name type="scientific">Pseudonocardia cypriaca</name>
    <dbReference type="NCBI Taxonomy" id="882449"/>
    <lineage>
        <taxon>Bacteria</taxon>
        <taxon>Bacillati</taxon>
        <taxon>Actinomycetota</taxon>
        <taxon>Actinomycetes</taxon>
        <taxon>Pseudonocardiales</taxon>
        <taxon>Pseudonocardiaceae</taxon>
        <taxon>Pseudonocardia</taxon>
    </lineage>
</organism>
<feature type="transmembrane region" description="Helical" evidence="1">
    <location>
        <begin position="86"/>
        <end position="102"/>
    </location>
</feature>
<dbReference type="AlphaFoldDB" id="A0A543FWC5"/>
<accession>A0A543FWC5</accession>
<feature type="transmembrane region" description="Helical" evidence="1">
    <location>
        <begin position="12"/>
        <end position="33"/>
    </location>
</feature>
<dbReference type="PANTHER" id="PTHR33802:SF1">
    <property type="entry name" value="XK-RELATED PROTEIN"/>
    <property type="match status" value="1"/>
</dbReference>
<dbReference type="OrthoDB" id="5189031at2"/>
<feature type="transmembrane region" description="Helical" evidence="1">
    <location>
        <begin position="53"/>
        <end position="74"/>
    </location>
</feature>